<proteinExistence type="predicted"/>
<dbReference type="EMBL" id="NPDZ01000001">
    <property type="protein sequence ID" value="PJZ75200.1"/>
    <property type="molecule type" value="Genomic_DNA"/>
</dbReference>
<evidence type="ECO:0000313" key="3">
    <source>
        <dbReference type="Proteomes" id="UP000231962"/>
    </source>
</evidence>
<dbReference type="RefSeq" id="WP_100712567.1">
    <property type="nucleotide sequence ID" value="NZ_NPDY01000001.1"/>
</dbReference>
<dbReference type="Proteomes" id="UP000231962">
    <property type="component" value="Unassembled WGS sequence"/>
</dbReference>
<evidence type="ECO:0000313" key="1">
    <source>
        <dbReference type="EMBL" id="PJZ71584.1"/>
    </source>
</evidence>
<reference evidence="3 4" key="1">
    <citation type="submission" date="2017-07" db="EMBL/GenBank/DDBJ databases">
        <title>Leptospira spp. isolated from tropical soils.</title>
        <authorList>
            <person name="Thibeaux R."/>
            <person name="Iraola G."/>
            <person name="Ferres I."/>
            <person name="Bierque E."/>
            <person name="Girault D."/>
            <person name="Soupe-Gilbert M.-E."/>
            <person name="Picardeau M."/>
            <person name="Goarant C."/>
        </authorList>
    </citation>
    <scope>NUCLEOTIDE SEQUENCE [LARGE SCALE GENOMIC DNA]</scope>
    <source>
        <strain evidence="2 4">FH1-B-B1</strain>
        <strain evidence="1 3">FH1-B-C1</strain>
    </source>
</reference>
<dbReference type="EMBL" id="NPDY01000001">
    <property type="protein sequence ID" value="PJZ71584.1"/>
    <property type="molecule type" value="Genomic_DNA"/>
</dbReference>
<keyword evidence="3" id="KW-1185">Reference proteome</keyword>
<evidence type="ECO:0000313" key="2">
    <source>
        <dbReference type="EMBL" id="PJZ75200.1"/>
    </source>
</evidence>
<dbReference type="OrthoDB" id="342805at2"/>
<evidence type="ECO:0008006" key="5">
    <source>
        <dbReference type="Google" id="ProtNLM"/>
    </source>
</evidence>
<accession>A0A2M9ZSY5</accession>
<name>A0A2M9ZSY5_9LEPT</name>
<dbReference type="AlphaFoldDB" id="A0A2M9ZSY5"/>
<sequence length="138" mass="15461">MRILLSSSSYQDLLFGVEANKSSVRNAVESLTKKNVLLYLPLPAIEQALAKEPNPIKREILWNQTKNLFTELLPVRKEEIALAIRLSASADLSFEEWIEIAQAANYDLEGILTSSASFKKQNLVKVLLTQEINFNGLA</sequence>
<dbReference type="Proteomes" id="UP000231990">
    <property type="component" value="Unassembled WGS sequence"/>
</dbReference>
<gene>
    <name evidence="1" type="ORF">CH360_01800</name>
    <name evidence="2" type="ORF">CH373_01800</name>
</gene>
<comment type="caution">
    <text evidence="2">The sequence shown here is derived from an EMBL/GenBank/DDBJ whole genome shotgun (WGS) entry which is preliminary data.</text>
</comment>
<organism evidence="2 4">
    <name type="scientific">Leptospira perolatii</name>
    <dbReference type="NCBI Taxonomy" id="2023191"/>
    <lineage>
        <taxon>Bacteria</taxon>
        <taxon>Pseudomonadati</taxon>
        <taxon>Spirochaetota</taxon>
        <taxon>Spirochaetia</taxon>
        <taxon>Leptospirales</taxon>
        <taxon>Leptospiraceae</taxon>
        <taxon>Leptospira</taxon>
    </lineage>
</organism>
<evidence type="ECO:0000313" key="4">
    <source>
        <dbReference type="Proteomes" id="UP000231990"/>
    </source>
</evidence>
<protein>
    <recommendedName>
        <fullName evidence="5">PIN domain-containing protein</fullName>
    </recommendedName>
</protein>